<evidence type="ECO:0000256" key="7">
    <source>
        <dbReference type="ARBA" id="ARBA00022670"/>
    </source>
</evidence>
<dbReference type="SUPFAM" id="SSF55486">
    <property type="entry name" value="Metalloproteases ('zincins'), catalytic domain"/>
    <property type="match status" value="1"/>
</dbReference>
<dbReference type="CDD" id="cd09603">
    <property type="entry name" value="M1_APN_like"/>
    <property type="match status" value="1"/>
</dbReference>
<evidence type="ECO:0000313" key="14">
    <source>
        <dbReference type="EMBL" id="MDI9257308.1"/>
    </source>
</evidence>
<dbReference type="InterPro" id="IPR050344">
    <property type="entry name" value="Peptidase_M1_aminopeptidases"/>
</dbReference>
<evidence type="ECO:0000256" key="9">
    <source>
        <dbReference type="ARBA" id="ARBA00022801"/>
    </source>
</evidence>
<dbReference type="RefSeq" id="WP_283238989.1">
    <property type="nucleotide sequence ID" value="NZ_JASGBP010000003.1"/>
</dbReference>
<dbReference type="SUPFAM" id="SSF63737">
    <property type="entry name" value="Leukotriene A4 hydrolase N-terminal domain"/>
    <property type="match status" value="1"/>
</dbReference>
<dbReference type="InterPro" id="IPR001930">
    <property type="entry name" value="Peptidase_M1"/>
</dbReference>
<name>A0ABT6XQD2_9FLAO</name>
<keyword evidence="15" id="KW-1185">Reference proteome</keyword>
<dbReference type="Pfam" id="PF01433">
    <property type="entry name" value="Peptidase_M1"/>
    <property type="match status" value="1"/>
</dbReference>
<comment type="catalytic activity">
    <reaction evidence="1">
        <text>Release of an N-terminal amino acid, Xaa-|-Yaa- from a peptide, amide or arylamide. Xaa is preferably Ala, but may be most amino acids including Pro (slow action). When a terminal hydrophobic residue is followed by a prolyl residue, the two may be released as an intact Xaa-Pro dipeptide.</text>
        <dbReference type="EC" id="3.4.11.2"/>
    </reaction>
</comment>
<evidence type="ECO:0000256" key="10">
    <source>
        <dbReference type="ARBA" id="ARBA00022833"/>
    </source>
</evidence>
<dbReference type="EC" id="3.4.11.2" evidence="4"/>
<dbReference type="InterPro" id="IPR027268">
    <property type="entry name" value="Peptidase_M4/M1_CTD_sf"/>
</dbReference>
<keyword evidence="7" id="KW-0645">Protease</keyword>
<evidence type="ECO:0000259" key="12">
    <source>
        <dbReference type="Pfam" id="PF01433"/>
    </source>
</evidence>
<protein>
    <recommendedName>
        <fullName evidence="5">Aminopeptidase N</fullName>
        <ecNumber evidence="4">3.4.11.2</ecNumber>
    </recommendedName>
</protein>
<feature type="domain" description="Aminopeptidase N-like N-terminal" evidence="13">
    <location>
        <begin position="34"/>
        <end position="192"/>
    </location>
</feature>
<evidence type="ECO:0000259" key="13">
    <source>
        <dbReference type="Pfam" id="PF17900"/>
    </source>
</evidence>
<keyword evidence="9 14" id="KW-0378">Hydrolase</keyword>
<dbReference type="Gene3D" id="2.60.40.1730">
    <property type="entry name" value="tricorn interacting facor f3 domain"/>
    <property type="match status" value="1"/>
</dbReference>
<dbReference type="InterPro" id="IPR014782">
    <property type="entry name" value="Peptidase_M1_dom"/>
</dbReference>
<dbReference type="PANTHER" id="PTHR11533">
    <property type="entry name" value="PROTEASE M1 ZINC METALLOPROTEASE"/>
    <property type="match status" value="1"/>
</dbReference>
<reference evidence="14 15" key="1">
    <citation type="submission" date="2023-05" db="EMBL/GenBank/DDBJ databases">
        <title>Flavobacterium sedimenti sp. nov., isolated from the sediment.</title>
        <authorList>
            <person name="Wu N."/>
        </authorList>
    </citation>
    <scope>NUCLEOTIDE SEQUENCE [LARGE SCALE GENOMIC DNA]</scope>
    <source>
        <strain evidence="14 15">YZ-48</strain>
    </source>
</reference>
<organism evidence="14 15">
    <name type="scientific">Flavobacterium sedimenticola</name>
    <dbReference type="NCBI Taxonomy" id="3043286"/>
    <lineage>
        <taxon>Bacteria</taxon>
        <taxon>Pseudomonadati</taxon>
        <taxon>Bacteroidota</taxon>
        <taxon>Flavobacteriia</taxon>
        <taxon>Flavobacteriales</taxon>
        <taxon>Flavobacteriaceae</taxon>
        <taxon>Flavobacterium</taxon>
    </lineage>
</organism>
<gene>
    <name evidence="14" type="ORF">QHT84_07760</name>
</gene>
<feature type="domain" description="Peptidase M1 membrane alanine aminopeptidase" evidence="12">
    <location>
        <begin position="230"/>
        <end position="431"/>
    </location>
</feature>
<evidence type="ECO:0000256" key="4">
    <source>
        <dbReference type="ARBA" id="ARBA00012564"/>
    </source>
</evidence>
<evidence type="ECO:0000256" key="3">
    <source>
        <dbReference type="ARBA" id="ARBA00010136"/>
    </source>
</evidence>
<evidence type="ECO:0000256" key="8">
    <source>
        <dbReference type="ARBA" id="ARBA00022723"/>
    </source>
</evidence>
<dbReference type="InterPro" id="IPR045357">
    <property type="entry name" value="Aminopeptidase_N-like_N"/>
</dbReference>
<dbReference type="PRINTS" id="PR00756">
    <property type="entry name" value="ALADIPTASE"/>
</dbReference>
<dbReference type="InterPro" id="IPR042097">
    <property type="entry name" value="Aminopeptidase_N-like_N_sf"/>
</dbReference>
<dbReference type="Pfam" id="PF17900">
    <property type="entry name" value="Peptidase_M1_N"/>
    <property type="match status" value="1"/>
</dbReference>
<keyword evidence="6 14" id="KW-0031">Aminopeptidase</keyword>
<dbReference type="Proteomes" id="UP001230035">
    <property type="component" value="Unassembled WGS sequence"/>
</dbReference>
<comment type="caution">
    <text evidence="14">The sequence shown here is derived from an EMBL/GenBank/DDBJ whole genome shotgun (WGS) entry which is preliminary data.</text>
</comment>
<dbReference type="PANTHER" id="PTHR11533:SF174">
    <property type="entry name" value="PUROMYCIN-SENSITIVE AMINOPEPTIDASE-RELATED"/>
    <property type="match status" value="1"/>
</dbReference>
<dbReference type="EMBL" id="JASGBP010000003">
    <property type="protein sequence ID" value="MDI9257308.1"/>
    <property type="molecule type" value="Genomic_DNA"/>
</dbReference>
<evidence type="ECO:0000313" key="15">
    <source>
        <dbReference type="Proteomes" id="UP001230035"/>
    </source>
</evidence>
<accession>A0ABT6XQD2</accession>
<dbReference type="Gene3D" id="1.10.390.10">
    <property type="entry name" value="Neutral Protease Domain 2"/>
    <property type="match status" value="1"/>
</dbReference>
<evidence type="ECO:0000256" key="1">
    <source>
        <dbReference type="ARBA" id="ARBA00000098"/>
    </source>
</evidence>
<evidence type="ECO:0000256" key="6">
    <source>
        <dbReference type="ARBA" id="ARBA00022438"/>
    </source>
</evidence>
<dbReference type="GO" id="GO:0004177">
    <property type="term" value="F:aminopeptidase activity"/>
    <property type="evidence" value="ECO:0007669"/>
    <property type="project" value="UniProtKB-KW"/>
</dbReference>
<keyword evidence="11" id="KW-0482">Metalloprotease</keyword>
<sequence>MRLLFFLFITAFTFAQQIQKVDFKTARGNIVISALERKVTGTVTYVFEVKETIDTIKIDAQKMTFSGVKINGKPVPFANSGKSLNLFEGFKKGKNTVTFTYEAFPKQTLYFIGNPVRQVWTQGQGKYTSHWFPSFDDVNEKVVFHLNVEFFPKQEKASNEVIIANGVLKDRLQFNNREIWKYEMQKPMSSYLLAVAIGDFRNKVVASQSGIPLQLFIQPKDTAKFEATYRHSKRLFDYLEKEIGFRYPWQIYKQIPVEDFLYAGMENTSCTLFAQDFVVDDIGFNDRNYVNVNAHELAHQWFGDLITAKSGKHHWLQEGFATYYALLAERAVFGDDYFYHQLYRTSLQLRNAAKTDTIPVMHEKASSLSFYQKGAWALHTIREAIGPKLFQKAVKSYLKKYQYKNVETDDFLAEIKKAAPAFDTEKFKKTWLEDHRFQTEEANTLLKKSKFMQTLFEVQQLRKKTLAENRQRFAELLQSAVFYPVKTEIIYQLKDVPFEDKKDYLQLALLTNDVKVRQAVAEFTTEIPTVFKAQYESLLDDASYETKEIALMNLWKNFPESRDFYLAKAKNWTGGNDKSLRILFLTLSLLHDAKESDESIHYYNELLEYTSPLYESSVRQNALNNIVQVKQPVDIPILKNVINATTHHKWQFTKFARDYIRQLLTVDSYRKTFEDLLPSLPENEKNQLQKLLSEKP</sequence>
<comment type="cofactor">
    <cofactor evidence="2">
        <name>Zn(2+)</name>
        <dbReference type="ChEBI" id="CHEBI:29105"/>
    </cofactor>
</comment>
<comment type="similarity">
    <text evidence="3">Belongs to the peptidase M1 family.</text>
</comment>
<evidence type="ECO:0000256" key="11">
    <source>
        <dbReference type="ARBA" id="ARBA00023049"/>
    </source>
</evidence>
<evidence type="ECO:0000256" key="2">
    <source>
        <dbReference type="ARBA" id="ARBA00001947"/>
    </source>
</evidence>
<evidence type="ECO:0000256" key="5">
    <source>
        <dbReference type="ARBA" id="ARBA00015611"/>
    </source>
</evidence>
<proteinExistence type="inferred from homology"/>
<keyword evidence="8" id="KW-0479">Metal-binding</keyword>
<keyword evidence="10" id="KW-0862">Zinc</keyword>